<organism evidence="3 4">
    <name type="scientific">Fusarium phyllophilum</name>
    <dbReference type="NCBI Taxonomy" id="47803"/>
    <lineage>
        <taxon>Eukaryota</taxon>
        <taxon>Fungi</taxon>
        <taxon>Dikarya</taxon>
        <taxon>Ascomycota</taxon>
        <taxon>Pezizomycotina</taxon>
        <taxon>Sordariomycetes</taxon>
        <taxon>Hypocreomycetidae</taxon>
        <taxon>Hypocreales</taxon>
        <taxon>Nectriaceae</taxon>
        <taxon>Fusarium</taxon>
        <taxon>Fusarium fujikuroi species complex</taxon>
    </lineage>
</organism>
<dbReference type="InterPro" id="IPR013737">
    <property type="entry name" value="Bac_rhamnosid_N"/>
</dbReference>
<dbReference type="EMBL" id="JAAOAQ010000163">
    <property type="protein sequence ID" value="KAF5563775.1"/>
    <property type="molecule type" value="Genomic_DNA"/>
</dbReference>
<sequence length="256" mass="28491">MAIPRARLYITSLGVFEAAINGQRVGDGVLAPGWTSYNHRLIYRIYDVSSLLLPGQKNIISAEVAEGWYAGRLGFKGGKRFRYGDELGLFAQLEIQDAAGKVSWDLVTDDTWSCTTSPIRTSEIYDGEVLDINHIPLDPLGTRILPKPSAQLVAPDIPPVRVTETISCKRVLRSQSDQTILDFGQNLVGKLFIPSLPTEKDKYITFRHAEVMEDGELGTRPLRDAKCCDTVIGSGEDPSEWSPKFTFHGFRYVQVE</sequence>
<gene>
    <name evidence="3" type="ORF">FPHYL_5054</name>
</gene>
<evidence type="ECO:0000259" key="2">
    <source>
        <dbReference type="Pfam" id="PF08531"/>
    </source>
</evidence>
<dbReference type="Proteomes" id="UP000582016">
    <property type="component" value="Unassembled WGS sequence"/>
</dbReference>
<dbReference type="Pfam" id="PF08531">
    <property type="entry name" value="Bac_rhamnosid_N"/>
    <property type="match status" value="1"/>
</dbReference>
<accession>A0A8H5JXL8</accession>
<comment type="caution">
    <text evidence="3">The sequence shown here is derived from an EMBL/GenBank/DDBJ whole genome shotgun (WGS) entry which is preliminary data.</text>
</comment>
<proteinExistence type="predicted"/>
<dbReference type="OrthoDB" id="5100250at2759"/>
<evidence type="ECO:0000259" key="1">
    <source>
        <dbReference type="Pfam" id="PF05592"/>
    </source>
</evidence>
<dbReference type="AlphaFoldDB" id="A0A8H5JXL8"/>
<dbReference type="Pfam" id="PF05592">
    <property type="entry name" value="Bac_rhamnosid"/>
    <property type="match status" value="1"/>
</dbReference>
<dbReference type="InterPro" id="IPR008902">
    <property type="entry name" value="Rhamnosid_concanavalin"/>
</dbReference>
<name>A0A8H5JXL8_9HYPO</name>
<dbReference type="PANTHER" id="PTHR33307:SF6">
    <property type="entry name" value="ALPHA-RHAMNOSIDASE (EUROFUNG)-RELATED"/>
    <property type="match status" value="1"/>
</dbReference>
<evidence type="ECO:0000313" key="3">
    <source>
        <dbReference type="EMBL" id="KAF5563775.1"/>
    </source>
</evidence>
<feature type="domain" description="Alpha-L-rhamnosidase concanavalin-like" evidence="1">
    <location>
        <begin position="174"/>
        <end position="256"/>
    </location>
</feature>
<keyword evidence="4" id="KW-1185">Reference proteome</keyword>
<reference evidence="3 4" key="1">
    <citation type="submission" date="2020-05" db="EMBL/GenBank/DDBJ databases">
        <title>Identification and distribution of gene clusters putatively required for synthesis of sphingolipid metabolism inhibitors in phylogenetically diverse species of the filamentous fungus Fusarium.</title>
        <authorList>
            <person name="Kim H.-S."/>
            <person name="Busman M."/>
            <person name="Brown D.W."/>
            <person name="Divon H."/>
            <person name="Uhlig S."/>
            <person name="Proctor R.H."/>
        </authorList>
    </citation>
    <scope>NUCLEOTIDE SEQUENCE [LARGE SCALE GENOMIC DNA]</scope>
    <source>
        <strain evidence="3 4">NRRL 13617</strain>
    </source>
</reference>
<dbReference type="Gene3D" id="2.60.120.260">
    <property type="entry name" value="Galactose-binding domain-like"/>
    <property type="match status" value="2"/>
</dbReference>
<dbReference type="PANTHER" id="PTHR33307">
    <property type="entry name" value="ALPHA-RHAMNOSIDASE (EUROFUNG)"/>
    <property type="match status" value="1"/>
</dbReference>
<feature type="domain" description="Bacterial alpha-L-rhamnosidase N-terminal" evidence="2">
    <location>
        <begin position="3"/>
        <end position="164"/>
    </location>
</feature>
<dbReference type="InterPro" id="IPR016007">
    <property type="entry name" value="Alpha_rhamnosid"/>
</dbReference>
<evidence type="ECO:0000313" key="4">
    <source>
        <dbReference type="Proteomes" id="UP000582016"/>
    </source>
</evidence>
<protein>
    <submittedName>
        <fullName evidence="3">Alpha-rhamnosidase</fullName>
    </submittedName>
</protein>